<sequence length="493" mass="58140">MYWVNFLHIYQPFTQSKEILERIVNESYRPLFRGFFKIPKAKINLNINGGLTELLAKSGYKDVIETIKKLAQTNKLEFTESASFHPILPFLKKKDIIRQIVLNSEINKKYFGKTYRPVCFFSPEMAYSFKVAKIVSGLGYKMMILDEISFDGGKNIPPRDVLFTVKNTNNLIIVFRERRVSNCIMSAVVRNKKEFVELIKDEIKKNCYLCMAMDGETFGHHRPGLEKILFKIVAQKSPKQIFLSELPKYFGITKEIAPVKSTWASSGDDIEKGVQFYSWRNPENKVHHLQWRFLNYLTKLSSKKKLGASSQRKLDQALASDQFFWASGEPWWSIEMIEKGAWILLDTLKTLPNLSQEELKRGEGYYRDILSIAFWWQRSGKVERLAKRYREIVKIPFKERTLEVGKPEVYFAFLEMMKRKMQEAAKKRNFERAILWRDAIWKLETKNDIYDAIHAVDLLRLEVPDPELRRLMDRYKEKYEKIKSGQPEMRRIQ</sequence>
<dbReference type="InterPro" id="IPR052046">
    <property type="entry name" value="GH57_Enzymes"/>
</dbReference>
<dbReference type="PANTHER" id="PTHR36306:SF1">
    <property type="entry name" value="ALPHA-AMYLASE-RELATED"/>
    <property type="match status" value="1"/>
</dbReference>
<evidence type="ECO:0000256" key="2">
    <source>
        <dbReference type="ARBA" id="ARBA00023277"/>
    </source>
</evidence>
<dbReference type="AlphaFoldDB" id="A0A2M8DMQ6"/>
<dbReference type="InterPro" id="IPR001943">
    <property type="entry name" value="UVR_dom"/>
</dbReference>
<dbReference type="EMBL" id="PFTB01000045">
    <property type="protein sequence ID" value="PJB99415.1"/>
    <property type="molecule type" value="Genomic_DNA"/>
</dbReference>
<dbReference type="SUPFAM" id="SSF46600">
    <property type="entry name" value="C-terminal UvrC-binding domain of UvrB"/>
    <property type="match status" value="1"/>
</dbReference>
<evidence type="ECO:0000259" key="3">
    <source>
        <dbReference type="PROSITE" id="PS50151"/>
    </source>
</evidence>
<dbReference type="InterPro" id="IPR011330">
    <property type="entry name" value="Glyco_hydro/deAcase_b/a-brl"/>
</dbReference>
<dbReference type="InterPro" id="IPR036876">
    <property type="entry name" value="UVR_dom_sf"/>
</dbReference>
<name>A0A2M8DMQ6_9BACT</name>
<evidence type="ECO:0000313" key="4">
    <source>
        <dbReference type="EMBL" id="PJB99415.1"/>
    </source>
</evidence>
<gene>
    <name evidence="4" type="ORF">CO077_01890</name>
</gene>
<dbReference type="PANTHER" id="PTHR36306">
    <property type="entry name" value="ALPHA-AMYLASE-RELATED-RELATED"/>
    <property type="match status" value="1"/>
</dbReference>
<proteinExistence type="inferred from homology"/>
<accession>A0A2M8DMQ6</accession>
<dbReference type="Proteomes" id="UP000228875">
    <property type="component" value="Unassembled WGS sequence"/>
</dbReference>
<dbReference type="Pfam" id="PF03065">
    <property type="entry name" value="Glyco_hydro_57"/>
    <property type="match status" value="1"/>
</dbReference>
<organism evidence="4 5">
    <name type="scientific">Candidatus Nealsonbacteria bacterium CG_4_9_14_0_8_um_filter_35_12</name>
    <dbReference type="NCBI Taxonomy" id="1974692"/>
    <lineage>
        <taxon>Bacteria</taxon>
        <taxon>Candidatus Nealsoniibacteriota</taxon>
    </lineage>
</organism>
<dbReference type="Pfam" id="PF02151">
    <property type="entry name" value="UVR"/>
    <property type="match status" value="1"/>
</dbReference>
<protein>
    <recommendedName>
        <fullName evidence="3">UVR domain-containing protein</fullName>
    </recommendedName>
</protein>
<keyword evidence="2" id="KW-0119">Carbohydrate metabolism</keyword>
<dbReference type="GO" id="GO:0005975">
    <property type="term" value="P:carbohydrate metabolic process"/>
    <property type="evidence" value="ECO:0007669"/>
    <property type="project" value="InterPro"/>
</dbReference>
<feature type="domain" description="UVR" evidence="3">
    <location>
        <begin position="411"/>
        <end position="446"/>
    </location>
</feature>
<evidence type="ECO:0000313" key="5">
    <source>
        <dbReference type="Proteomes" id="UP000228875"/>
    </source>
</evidence>
<evidence type="ECO:0000256" key="1">
    <source>
        <dbReference type="ARBA" id="ARBA00006821"/>
    </source>
</evidence>
<dbReference type="Gene3D" id="3.20.110.20">
    <property type="match status" value="1"/>
</dbReference>
<comment type="similarity">
    <text evidence="1">Belongs to the glycosyl hydrolase 57 family.</text>
</comment>
<comment type="caution">
    <text evidence="4">The sequence shown here is derived from an EMBL/GenBank/DDBJ whole genome shotgun (WGS) entry which is preliminary data.</text>
</comment>
<dbReference type="GO" id="GO:0003824">
    <property type="term" value="F:catalytic activity"/>
    <property type="evidence" value="ECO:0007669"/>
    <property type="project" value="InterPro"/>
</dbReference>
<dbReference type="SUPFAM" id="SSF88713">
    <property type="entry name" value="Glycoside hydrolase/deacetylase"/>
    <property type="match status" value="1"/>
</dbReference>
<dbReference type="PROSITE" id="PS50151">
    <property type="entry name" value="UVR"/>
    <property type="match status" value="1"/>
</dbReference>
<reference evidence="5" key="1">
    <citation type="submission" date="2017-09" db="EMBL/GenBank/DDBJ databases">
        <title>Depth-based differentiation of microbial function through sediment-hosted aquifers and enrichment of novel symbionts in the deep terrestrial subsurface.</title>
        <authorList>
            <person name="Probst A.J."/>
            <person name="Ladd B."/>
            <person name="Jarett J.K."/>
            <person name="Geller-Mcgrath D.E."/>
            <person name="Sieber C.M.K."/>
            <person name="Emerson J.B."/>
            <person name="Anantharaman K."/>
            <person name="Thomas B.C."/>
            <person name="Malmstrom R."/>
            <person name="Stieglmeier M."/>
            <person name="Klingl A."/>
            <person name="Woyke T."/>
            <person name="Ryan C.M."/>
            <person name="Banfield J.F."/>
        </authorList>
    </citation>
    <scope>NUCLEOTIDE SEQUENCE [LARGE SCALE GENOMIC DNA]</scope>
</reference>
<dbReference type="InterPro" id="IPR004300">
    <property type="entry name" value="Glyco_hydro_57_N"/>
</dbReference>